<dbReference type="InterPro" id="IPR000203">
    <property type="entry name" value="GPS"/>
</dbReference>
<evidence type="ECO:0000256" key="1">
    <source>
        <dbReference type="ARBA" id="ARBA00004141"/>
    </source>
</evidence>
<dbReference type="PANTHER" id="PTHR12011:SF471">
    <property type="entry name" value="G-PROTEIN COUPLED RECEPTORS FAMILY 2 PROFILE 2 DOMAIN-CONTAINING PROTEIN"/>
    <property type="match status" value="1"/>
</dbReference>
<feature type="compositionally biased region" description="Low complexity" evidence="8">
    <location>
        <begin position="392"/>
        <end position="406"/>
    </location>
</feature>
<feature type="transmembrane region" description="Helical" evidence="9">
    <location>
        <begin position="974"/>
        <end position="997"/>
    </location>
</feature>
<name>A0A914B8C1_PATMI</name>
<feature type="transmembrane region" description="Helical" evidence="9">
    <location>
        <begin position="860"/>
        <end position="881"/>
    </location>
</feature>
<dbReference type="GO" id="GO:0004930">
    <property type="term" value="F:G protein-coupled receptor activity"/>
    <property type="evidence" value="ECO:0007669"/>
    <property type="project" value="InterPro"/>
</dbReference>
<protein>
    <recommendedName>
        <fullName evidence="14">Adhesion G-protein coupled receptor D1-like</fullName>
    </recommendedName>
</protein>
<dbReference type="InterPro" id="IPR017981">
    <property type="entry name" value="GPCR_2-like_7TM"/>
</dbReference>
<feature type="compositionally biased region" description="Polar residues" evidence="8">
    <location>
        <begin position="421"/>
        <end position="430"/>
    </location>
</feature>
<evidence type="ECO:0000313" key="13">
    <source>
        <dbReference type="Proteomes" id="UP000887568"/>
    </source>
</evidence>
<evidence type="ECO:0000256" key="8">
    <source>
        <dbReference type="SAM" id="MobiDB-lite"/>
    </source>
</evidence>
<dbReference type="InterPro" id="IPR013320">
    <property type="entry name" value="ConA-like_dom_sf"/>
</dbReference>
<dbReference type="InterPro" id="IPR057244">
    <property type="entry name" value="GAIN_B"/>
</dbReference>
<evidence type="ECO:0000256" key="3">
    <source>
        <dbReference type="ARBA" id="ARBA00022692"/>
    </source>
</evidence>
<dbReference type="PRINTS" id="PR00249">
    <property type="entry name" value="GPCRSECRETIN"/>
</dbReference>
<dbReference type="FunFam" id="1.20.1070.10:FF:000058">
    <property type="entry name" value="Adhesion G protein-coupled receptor F5"/>
    <property type="match status" value="1"/>
</dbReference>
<evidence type="ECO:0000259" key="10">
    <source>
        <dbReference type="PROSITE" id="PS50221"/>
    </source>
</evidence>
<evidence type="ECO:0000256" key="4">
    <source>
        <dbReference type="ARBA" id="ARBA00022989"/>
    </source>
</evidence>
<dbReference type="GeneID" id="119740433"/>
<dbReference type="SUPFAM" id="SSF49899">
    <property type="entry name" value="Concanavalin A-like lectins/glucanases"/>
    <property type="match status" value="1"/>
</dbReference>
<dbReference type="PANTHER" id="PTHR12011">
    <property type="entry name" value="ADHESION G-PROTEIN COUPLED RECEPTOR"/>
    <property type="match status" value="1"/>
</dbReference>
<comment type="subcellular location">
    <subcellularLocation>
        <location evidence="1">Membrane</location>
        <topology evidence="1">Multi-pass membrane protein</topology>
    </subcellularLocation>
</comment>
<dbReference type="EnsemblMetazoa" id="XM_038215749.1">
    <property type="protein sequence ID" value="XP_038071677.1"/>
    <property type="gene ID" value="LOC119740433"/>
</dbReference>
<feature type="compositionally biased region" description="Polar residues" evidence="8">
    <location>
        <begin position="262"/>
        <end position="353"/>
    </location>
</feature>
<dbReference type="InterPro" id="IPR046338">
    <property type="entry name" value="GAIN_dom_sf"/>
</dbReference>
<proteinExistence type="inferred from homology"/>
<keyword evidence="13" id="KW-1185">Reference proteome</keyword>
<feature type="domain" description="GAIN-B" evidence="10">
    <location>
        <begin position="598"/>
        <end position="749"/>
    </location>
</feature>
<dbReference type="OMA" id="DQICWIS"/>
<feature type="transmembrane region" description="Helical" evidence="9">
    <location>
        <begin position="764"/>
        <end position="784"/>
    </location>
</feature>
<feature type="transmembrane region" description="Helical" evidence="9">
    <location>
        <begin position="796"/>
        <end position="815"/>
    </location>
</feature>
<dbReference type="GO" id="GO:0007166">
    <property type="term" value="P:cell surface receptor signaling pathway"/>
    <property type="evidence" value="ECO:0007669"/>
    <property type="project" value="InterPro"/>
</dbReference>
<dbReference type="Pfam" id="PF01825">
    <property type="entry name" value="GPS"/>
    <property type="match status" value="1"/>
</dbReference>
<evidence type="ECO:0000256" key="7">
    <source>
        <dbReference type="ARBA" id="ARBA00023180"/>
    </source>
</evidence>
<sequence length="1046" mass="113208">MWQWMIFLTVPVFAALPEYEDLYHRISSEELYDSAFAYWSLDFLEENATAGSISGAGFCSITGIDVLNGGVVLKQPEMANRKSAKITLSSYPNECPTDPRACAEGFTVAFWLSLKEADNQTLTDETCMLLSLNDTSNMGFQIQFGGSSGIVSFRTLGSTIESEEVYNATKLWMWNHMGLTWNNRTGNLTVFSNGHESQTLAVSLMGDGNDFDPGDAGCPYVALDEIGIWDRPLNESEMKALRLDPFNWTDPHATTPAGWTSPVPTTTADLSSTRPTTSADLSSTGPTTSADLSSTGPTTTADLSSTGPTTSADLSSTGPTTTADLSSTGPTTSADLSSPGPTTRTTDYSTESSPRIEEATVDEITPESTTTKVPTEAAGSETMVGEDPEIRSTPPATTAETAFTSTQELDPSTAGLEATSKPESSTATHKTTQDPPPGEMRTTGKFDTTADDLTTDGAEITKQPSDTTLRDAKLQISQSDNIDDVISNLTYVTDYLSDHEDNPDKIDAEVLREILMVPGDKVRELVEGAEPEKRKSLLEVYMGIVNQILQINKKDTEKSFISGVTLGKAVDHMLAAYIRTGADSEIPQLVNNTFVDSKLAVIEPNQETITVELGTSDAGTDAKHVVVIIPRSIFKSGQTGRVSVTSYYQGVQKHLPDQLQGKSLTYTVHSLLVGINVNANSTTNFKDDVAITFTHSEVEKDKEATCAFLKDTSWSSEGCTTTSAGTTSTKCECDHLTSFAVLVSPRTIEISAADSIALEILTNLGLAVSIICLLISLIILNVLRQLTSTRISILKHTAAALLVAQSLFILGGTVGKLPTFCKVVAALSHYFFLAVFCWVLIQGVHLYMKVRRALKGGIDMIYFYVFGWGFPLIVVGISFGIEHMNYGVDQICWISVKQGAGVLIAFIGPAYFVLAINLVVICMVMHVFMTVKVNKDKSEKDKIKSGLKAVIVMVPILGLSWLFGVLIITSPEVVFHYLFVIFNCSQGVFIFLFHVVFNDEVKQALNKKRNKIAASKDSNTLFSKVLKTSKTTGDHSTSTNTTTSVN</sequence>
<dbReference type="Gene3D" id="1.20.1070.10">
    <property type="entry name" value="Rhodopsin 7-helix transmembrane proteins"/>
    <property type="match status" value="1"/>
</dbReference>
<feature type="region of interest" description="Disordered" evidence="8">
    <location>
        <begin position="253"/>
        <end position="452"/>
    </location>
</feature>
<evidence type="ECO:0000256" key="9">
    <source>
        <dbReference type="SAM" id="Phobius"/>
    </source>
</evidence>
<evidence type="ECO:0000313" key="12">
    <source>
        <dbReference type="EnsemblMetazoa" id="XP_038071677.1"/>
    </source>
</evidence>
<dbReference type="OrthoDB" id="6082634at2759"/>
<dbReference type="PROSITE" id="PS50221">
    <property type="entry name" value="GAIN_B"/>
    <property type="match status" value="1"/>
</dbReference>
<keyword evidence="3 9" id="KW-0812">Transmembrane</keyword>
<organism evidence="12 13">
    <name type="scientific">Patiria miniata</name>
    <name type="common">Bat star</name>
    <name type="synonym">Asterina miniata</name>
    <dbReference type="NCBI Taxonomy" id="46514"/>
    <lineage>
        <taxon>Eukaryota</taxon>
        <taxon>Metazoa</taxon>
        <taxon>Echinodermata</taxon>
        <taxon>Eleutherozoa</taxon>
        <taxon>Asterozoa</taxon>
        <taxon>Asteroidea</taxon>
        <taxon>Valvatacea</taxon>
        <taxon>Valvatida</taxon>
        <taxon>Asterinidae</taxon>
        <taxon>Patiria</taxon>
    </lineage>
</organism>
<comment type="similarity">
    <text evidence="2">Belongs to the G-protein coupled receptor 2 family. Adhesion G-protein coupled receptor (ADGR) subfamily.</text>
</comment>
<dbReference type="RefSeq" id="XP_038071677.1">
    <property type="nucleotide sequence ID" value="XM_038215749.1"/>
</dbReference>
<evidence type="ECO:0000259" key="11">
    <source>
        <dbReference type="PROSITE" id="PS50261"/>
    </source>
</evidence>
<dbReference type="Gene3D" id="2.60.220.50">
    <property type="match status" value="1"/>
</dbReference>
<dbReference type="AlphaFoldDB" id="A0A914B8C1"/>
<dbReference type="InterPro" id="IPR000832">
    <property type="entry name" value="GPCR_2_secretin-like"/>
</dbReference>
<reference evidence="12" key="1">
    <citation type="submission" date="2022-11" db="UniProtKB">
        <authorList>
            <consortium name="EnsemblMetazoa"/>
        </authorList>
    </citation>
    <scope>IDENTIFICATION</scope>
</reference>
<accession>A0A914B8C1</accession>
<feature type="domain" description="G-protein coupled receptors family 2 profile 2" evidence="11">
    <location>
        <begin position="758"/>
        <end position="998"/>
    </location>
</feature>
<dbReference type="Gene3D" id="2.60.120.200">
    <property type="match status" value="1"/>
</dbReference>
<keyword evidence="7" id="KW-0325">Glycoprotein</keyword>
<dbReference type="GO" id="GO:0007189">
    <property type="term" value="P:adenylate cyclase-activating G protein-coupled receptor signaling pathway"/>
    <property type="evidence" value="ECO:0007669"/>
    <property type="project" value="TreeGrafter"/>
</dbReference>
<evidence type="ECO:0000256" key="6">
    <source>
        <dbReference type="ARBA" id="ARBA00023157"/>
    </source>
</evidence>
<feature type="transmembrane region" description="Helical" evidence="9">
    <location>
        <begin position="901"/>
        <end position="928"/>
    </location>
</feature>
<dbReference type="Pfam" id="PF00002">
    <property type="entry name" value="7tm_2"/>
    <property type="match status" value="1"/>
</dbReference>
<keyword evidence="5 9" id="KW-0472">Membrane</keyword>
<evidence type="ECO:0000256" key="5">
    <source>
        <dbReference type="ARBA" id="ARBA00023136"/>
    </source>
</evidence>
<keyword evidence="4 9" id="KW-1133">Transmembrane helix</keyword>
<feature type="transmembrane region" description="Helical" evidence="9">
    <location>
        <begin position="949"/>
        <end position="968"/>
    </location>
</feature>
<dbReference type="GO" id="GO:0005886">
    <property type="term" value="C:plasma membrane"/>
    <property type="evidence" value="ECO:0007669"/>
    <property type="project" value="TreeGrafter"/>
</dbReference>
<dbReference type="SMART" id="SM00303">
    <property type="entry name" value="GPS"/>
    <property type="match status" value="1"/>
</dbReference>
<dbReference type="Proteomes" id="UP000887568">
    <property type="component" value="Unplaced"/>
</dbReference>
<feature type="transmembrane region" description="Helical" evidence="9">
    <location>
        <begin position="827"/>
        <end position="848"/>
    </location>
</feature>
<evidence type="ECO:0000256" key="2">
    <source>
        <dbReference type="ARBA" id="ARBA00007343"/>
    </source>
</evidence>
<evidence type="ECO:0008006" key="14">
    <source>
        <dbReference type="Google" id="ProtNLM"/>
    </source>
</evidence>
<dbReference type="PROSITE" id="PS50261">
    <property type="entry name" value="G_PROTEIN_RECEP_F2_4"/>
    <property type="match status" value="1"/>
</dbReference>
<keyword evidence="6" id="KW-1015">Disulfide bond</keyword>